<accession>A0A9P7FD23</accession>
<organism evidence="2 3">
    <name type="scientific">Suillus discolor</name>
    <dbReference type="NCBI Taxonomy" id="1912936"/>
    <lineage>
        <taxon>Eukaryota</taxon>
        <taxon>Fungi</taxon>
        <taxon>Dikarya</taxon>
        <taxon>Basidiomycota</taxon>
        <taxon>Agaricomycotina</taxon>
        <taxon>Agaricomycetes</taxon>
        <taxon>Agaricomycetidae</taxon>
        <taxon>Boletales</taxon>
        <taxon>Suillineae</taxon>
        <taxon>Suillaceae</taxon>
        <taxon>Suillus</taxon>
    </lineage>
</organism>
<dbReference type="OrthoDB" id="2688210at2759"/>
<reference evidence="2" key="1">
    <citation type="journal article" date="2020" name="New Phytol.">
        <title>Comparative genomics reveals dynamic genome evolution in host specialist ectomycorrhizal fungi.</title>
        <authorList>
            <person name="Lofgren L.A."/>
            <person name="Nguyen N.H."/>
            <person name="Vilgalys R."/>
            <person name="Ruytinx J."/>
            <person name="Liao H.L."/>
            <person name="Branco S."/>
            <person name="Kuo A."/>
            <person name="LaButti K."/>
            <person name="Lipzen A."/>
            <person name="Andreopoulos W."/>
            <person name="Pangilinan J."/>
            <person name="Riley R."/>
            <person name="Hundley H."/>
            <person name="Na H."/>
            <person name="Barry K."/>
            <person name="Grigoriev I.V."/>
            <person name="Stajich J.E."/>
            <person name="Kennedy P.G."/>
        </authorList>
    </citation>
    <scope>NUCLEOTIDE SEQUENCE</scope>
    <source>
        <strain evidence="2">FC423</strain>
    </source>
</reference>
<evidence type="ECO:0000313" key="2">
    <source>
        <dbReference type="EMBL" id="KAG2112348.1"/>
    </source>
</evidence>
<gene>
    <name evidence="2" type="ORF">F5147DRAFT_771412</name>
</gene>
<evidence type="ECO:0000313" key="3">
    <source>
        <dbReference type="Proteomes" id="UP000823399"/>
    </source>
</evidence>
<evidence type="ECO:0000256" key="1">
    <source>
        <dbReference type="SAM" id="Coils"/>
    </source>
</evidence>
<proteinExistence type="predicted"/>
<keyword evidence="1" id="KW-0175">Coiled coil</keyword>
<protein>
    <submittedName>
        <fullName evidence="2">Uncharacterized protein</fullName>
    </submittedName>
</protein>
<feature type="coiled-coil region" evidence="1">
    <location>
        <begin position="53"/>
        <end position="81"/>
    </location>
</feature>
<sequence>MNPNLAIAPDFQLPEYTEARAQLVNEAINDRQAATILANLWHIQNDADKRLWTIRLKAEAREAEAERREATEEEAQSAIKEECKKNKAKYALVKDIEITLDPIILPCQYATWKMKSGDYCELFYFTNSSLEEASRSAFTADKDALVILPSSDGLHKCIPAGAAKDPKVQVIKDENLTWE</sequence>
<comment type="caution">
    <text evidence="2">The sequence shown here is derived from an EMBL/GenBank/DDBJ whole genome shotgun (WGS) entry which is preliminary data.</text>
</comment>
<dbReference type="GeneID" id="64703500"/>
<name>A0A9P7FD23_9AGAM</name>
<dbReference type="EMBL" id="JABBWM010000015">
    <property type="protein sequence ID" value="KAG2112348.1"/>
    <property type="molecule type" value="Genomic_DNA"/>
</dbReference>
<dbReference type="AlphaFoldDB" id="A0A9P7FD23"/>
<keyword evidence="3" id="KW-1185">Reference proteome</keyword>
<dbReference type="RefSeq" id="XP_041295279.1">
    <property type="nucleotide sequence ID" value="XM_041441241.1"/>
</dbReference>
<dbReference type="Proteomes" id="UP000823399">
    <property type="component" value="Unassembled WGS sequence"/>
</dbReference>